<dbReference type="InterPro" id="IPR019591">
    <property type="entry name" value="Mrp/NBP35_ATP-bd"/>
</dbReference>
<feature type="domain" description="MIP18 family-like" evidence="7">
    <location>
        <begin position="50"/>
        <end position="124"/>
    </location>
</feature>
<sequence>MALAWVVAAAPYQSFLRVSSQRVQRDVRRSVFQIRACVGSLSPPTVADQKAEVLRQLRVIIDPDLGRDIVSLGFVKNLVVESDPEHVAKFVVTFDVELTTPACPVKENFRSDCVAVVQSLPWVSRAIARMTAQAPASQDQSGAMALSKVGAIVAIASCKGGVGKSTTAVNLAFTLAAQGARVGLMDADIYGPSLPTLVHPETQLVEFEDSLIKPMMYGGVKLMSYGYVNGETAVMRGPMIATLVSQLLTTTDWGEIDYLLIDMPPGTGDVQITLGQVANIDAAVIVTTPQRLAFVDVVKGIQMFEKVNIPSIAVVENMAYFTAPESGVRHRIFGEGFAERLKRDFGIENSFPVPIDPLVSQKSDSGIPFVVSCPDSESAQVYQEIAASVVQELAKIRFGGRKFPEVTFSKETGNIEIRIDGTLSESIWPADLRRKCRCAVCVDEMTGRPILDPRDVDDGVQPTSISPVGNYAVQVSWNDGHPSLYPYARFVSAWAKEKNPEERNGS</sequence>
<dbReference type="PANTHER" id="PTHR42961">
    <property type="entry name" value="IRON-SULFUR PROTEIN NUBPL"/>
    <property type="match status" value="1"/>
</dbReference>
<accession>A0A7S1TBR1</accession>
<proteinExistence type="inferred from homology"/>
<dbReference type="GO" id="GO:0016226">
    <property type="term" value="P:iron-sulfur cluster assembly"/>
    <property type="evidence" value="ECO:0007669"/>
    <property type="project" value="InterPro"/>
</dbReference>
<dbReference type="Pfam" id="PF06155">
    <property type="entry name" value="GBBH-like_N"/>
    <property type="match status" value="1"/>
</dbReference>
<dbReference type="PROSITE" id="PS01215">
    <property type="entry name" value="MRP"/>
    <property type="match status" value="1"/>
</dbReference>
<dbReference type="HAMAP" id="MF_02040">
    <property type="entry name" value="Mrp_NBP35"/>
    <property type="match status" value="1"/>
</dbReference>
<feature type="domain" description="Gamma-butyrobetaine hydroxylase-like N-terminal" evidence="8">
    <location>
        <begin position="408"/>
        <end position="488"/>
    </location>
</feature>
<evidence type="ECO:0000256" key="3">
    <source>
        <dbReference type="ARBA" id="ARBA00022840"/>
    </source>
</evidence>
<reference evidence="9" key="1">
    <citation type="submission" date="2021-01" db="EMBL/GenBank/DDBJ databases">
        <authorList>
            <person name="Corre E."/>
            <person name="Pelletier E."/>
            <person name="Niang G."/>
            <person name="Scheremetjew M."/>
            <person name="Finn R."/>
            <person name="Kale V."/>
            <person name="Holt S."/>
            <person name="Cochrane G."/>
            <person name="Meng A."/>
            <person name="Brown T."/>
            <person name="Cohen L."/>
        </authorList>
    </citation>
    <scope>NUCLEOTIDE SEQUENCE</scope>
    <source>
        <strain evidence="9">SAG 36.94</strain>
    </source>
</reference>
<dbReference type="EMBL" id="HBGH01006593">
    <property type="protein sequence ID" value="CAD9231395.1"/>
    <property type="molecule type" value="Transcribed_RNA"/>
</dbReference>
<dbReference type="SUPFAM" id="SSF117916">
    <property type="entry name" value="Fe-S cluster assembly (FSCA) domain-like"/>
    <property type="match status" value="1"/>
</dbReference>
<dbReference type="GO" id="GO:0051539">
    <property type="term" value="F:4 iron, 4 sulfur cluster binding"/>
    <property type="evidence" value="ECO:0007669"/>
    <property type="project" value="TreeGrafter"/>
</dbReference>
<dbReference type="SUPFAM" id="SSF52540">
    <property type="entry name" value="P-loop containing nucleoside triphosphate hydrolases"/>
    <property type="match status" value="1"/>
</dbReference>
<dbReference type="InterPro" id="IPR000808">
    <property type="entry name" value="Mrp-like_CS"/>
</dbReference>
<evidence type="ECO:0000256" key="5">
    <source>
        <dbReference type="ARBA" id="ARBA00023014"/>
    </source>
</evidence>
<dbReference type="GO" id="GO:0005524">
    <property type="term" value="F:ATP binding"/>
    <property type="evidence" value="ECO:0007669"/>
    <property type="project" value="UniProtKB-KW"/>
</dbReference>
<dbReference type="InterPro" id="IPR002744">
    <property type="entry name" value="MIP18-like"/>
</dbReference>
<keyword evidence="3" id="KW-0067">ATP-binding</keyword>
<dbReference type="Gene3D" id="3.30.2020.30">
    <property type="match status" value="1"/>
</dbReference>
<dbReference type="Gene3D" id="3.30.300.130">
    <property type="entry name" value="Fe-S cluster assembly (FSCA)"/>
    <property type="match status" value="1"/>
</dbReference>
<dbReference type="FunFam" id="3.40.50.300:FF:001119">
    <property type="entry name" value="Iron-sulfur cluster carrier protein"/>
    <property type="match status" value="1"/>
</dbReference>
<dbReference type="Pfam" id="PF10609">
    <property type="entry name" value="ParA"/>
    <property type="match status" value="1"/>
</dbReference>
<dbReference type="InterPro" id="IPR038492">
    <property type="entry name" value="GBBH-like_N_sf"/>
</dbReference>
<evidence type="ECO:0000256" key="4">
    <source>
        <dbReference type="ARBA" id="ARBA00023004"/>
    </source>
</evidence>
<evidence type="ECO:0000259" key="7">
    <source>
        <dbReference type="Pfam" id="PF01883"/>
    </source>
</evidence>
<dbReference type="GO" id="GO:0046872">
    <property type="term" value="F:metal ion binding"/>
    <property type="evidence" value="ECO:0007669"/>
    <property type="project" value="UniProtKB-KW"/>
</dbReference>
<keyword evidence="5" id="KW-0411">Iron-sulfur</keyword>
<dbReference type="Pfam" id="PF01883">
    <property type="entry name" value="FeS_assembly_P"/>
    <property type="match status" value="1"/>
</dbReference>
<gene>
    <name evidence="9" type="ORF">CCAE0312_LOCUS3451</name>
</gene>
<dbReference type="InterPro" id="IPR033756">
    <property type="entry name" value="YlxH/NBP35"/>
</dbReference>
<name>A0A7S1TBR1_9RHOD</name>
<dbReference type="InterPro" id="IPR010376">
    <property type="entry name" value="GBBH-like_N"/>
</dbReference>
<evidence type="ECO:0000256" key="1">
    <source>
        <dbReference type="ARBA" id="ARBA00022723"/>
    </source>
</evidence>
<dbReference type="Gene3D" id="3.40.50.300">
    <property type="entry name" value="P-loop containing nucleotide triphosphate hydrolases"/>
    <property type="match status" value="1"/>
</dbReference>
<organism evidence="9">
    <name type="scientific">Compsopogon caeruleus</name>
    <dbReference type="NCBI Taxonomy" id="31354"/>
    <lineage>
        <taxon>Eukaryota</taxon>
        <taxon>Rhodophyta</taxon>
        <taxon>Compsopogonophyceae</taxon>
        <taxon>Compsopogonales</taxon>
        <taxon>Compsopogonaceae</taxon>
        <taxon>Compsopogon</taxon>
    </lineage>
</organism>
<dbReference type="InterPro" id="IPR034904">
    <property type="entry name" value="FSCA_dom_sf"/>
</dbReference>
<comment type="similarity">
    <text evidence="6">Belongs to the Mrp/NBP35 ATP-binding proteins family.</text>
</comment>
<keyword evidence="1" id="KW-0479">Metal-binding</keyword>
<dbReference type="CDD" id="cd02037">
    <property type="entry name" value="Mrp_NBP35"/>
    <property type="match status" value="1"/>
</dbReference>
<protein>
    <recommendedName>
        <fullName evidence="10">Gamma-butyrobetaine hydroxylase-like N-terminal domain-containing protein</fullName>
    </recommendedName>
</protein>
<evidence type="ECO:0000259" key="8">
    <source>
        <dbReference type="Pfam" id="PF06155"/>
    </source>
</evidence>
<dbReference type="AlphaFoldDB" id="A0A7S1TBR1"/>
<dbReference type="GO" id="GO:0140663">
    <property type="term" value="F:ATP-dependent FeS chaperone activity"/>
    <property type="evidence" value="ECO:0007669"/>
    <property type="project" value="InterPro"/>
</dbReference>
<evidence type="ECO:0000256" key="6">
    <source>
        <dbReference type="ARBA" id="ARBA00024036"/>
    </source>
</evidence>
<keyword evidence="4" id="KW-0408">Iron</keyword>
<evidence type="ECO:0000313" key="9">
    <source>
        <dbReference type="EMBL" id="CAD9231395.1"/>
    </source>
</evidence>
<keyword evidence="2" id="KW-0547">Nucleotide-binding</keyword>
<dbReference type="InterPro" id="IPR044304">
    <property type="entry name" value="NUBPL-like"/>
</dbReference>
<dbReference type="PANTHER" id="PTHR42961:SF2">
    <property type="entry name" value="IRON-SULFUR PROTEIN NUBPL"/>
    <property type="match status" value="1"/>
</dbReference>
<dbReference type="InterPro" id="IPR027417">
    <property type="entry name" value="P-loop_NTPase"/>
</dbReference>
<evidence type="ECO:0000256" key="2">
    <source>
        <dbReference type="ARBA" id="ARBA00022741"/>
    </source>
</evidence>
<evidence type="ECO:0008006" key="10">
    <source>
        <dbReference type="Google" id="ProtNLM"/>
    </source>
</evidence>